<accession>A0A484BQV2</accession>
<evidence type="ECO:0000313" key="2">
    <source>
        <dbReference type="EMBL" id="TDG51113.1"/>
    </source>
</evidence>
<dbReference type="PANTHER" id="PTHR22667:SF0">
    <property type="entry name" value="AT01380P-RELATED"/>
    <property type="match status" value="1"/>
</dbReference>
<dbReference type="Pfam" id="PF15881">
    <property type="entry name" value="DUF4734"/>
    <property type="match status" value="1"/>
</dbReference>
<dbReference type="Gene3D" id="1.25.40.420">
    <property type="match status" value="1"/>
</dbReference>
<dbReference type="SUPFAM" id="SSF54695">
    <property type="entry name" value="POZ domain"/>
    <property type="match status" value="1"/>
</dbReference>
<dbReference type="Pfam" id="PF00651">
    <property type="entry name" value="BTB"/>
    <property type="match status" value="1"/>
</dbReference>
<dbReference type="InterPro" id="IPR011333">
    <property type="entry name" value="SKP1/BTB/POZ_sf"/>
</dbReference>
<dbReference type="InterPro" id="IPR011705">
    <property type="entry name" value="BACK"/>
</dbReference>
<reference evidence="2 3" key="1">
    <citation type="journal article" date="2019" name="J. Hered.">
        <title>An Improved Genome Assembly for Drosophila navojoa, the Basal Species in the mojavensis Cluster.</title>
        <authorList>
            <person name="Vanderlinde T."/>
            <person name="Dupim E.G."/>
            <person name="Nazario-Yepiz N.O."/>
            <person name="Carvalho A.B."/>
        </authorList>
    </citation>
    <scope>NUCLEOTIDE SEQUENCE [LARGE SCALE GENOMIC DNA]</scope>
    <source>
        <strain evidence="2">Navoj_Jal97</strain>
        <tissue evidence="2">Whole organism</tissue>
    </source>
</reference>
<sequence>MEKCRPYLAVFPKGGLPKLVTNVKEYTTDLEPELHLMAKAFAEFESGSIQPKLCPRKCGDGWCTKTCDELTWARRNEEIPLGHVEKPLKPLIMKLRRGEDPDTIVMVEFREFACSGAVLGAQSIFFSKLRGHPVVDLRRSPMSANTFELVYKWLVQKDFTFKPGDVMRVVRAASFLEMKYLLNYCYTILENDLFREFWAFNNLIKSRNFIELVQVNQSMAIRISKAALIMLVSQEFLTLNENQICALCDSSSLAINSESELLYGVLHWLNVDWPARRSSVLKVLKNMRFAYLSPKILCQFNGASTGLFSNVLNEFASHPESKRIIEDGVFHSTLVITLNGDPNKLKDFPNTRRELLMPRRWIKDARCPYHRPVTRLCPNMRYISYEEFADYSVTLTETGADYEQYFEYPENEELSETSSNVSLVSKGSINDLTPSTLSVWSTDSLFYWVRSECSQNFQMDDREITSISSGRGVSTSSSATSQADVVVEHLEERIKKFEVPDIWEEWSDIFNDEEATDIKELDMLG</sequence>
<dbReference type="Gene3D" id="3.30.710.10">
    <property type="entry name" value="Potassium Channel Kv1.1, Chain A"/>
    <property type="match status" value="1"/>
</dbReference>
<evidence type="ECO:0000313" key="3">
    <source>
        <dbReference type="Proteomes" id="UP000295192"/>
    </source>
</evidence>
<keyword evidence="3" id="KW-1185">Reference proteome</keyword>
<organism evidence="2 3">
    <name type="scientific">Drosophila navojoa</name>
    <name type="common">Fruit fly</name>
    <dbReference type="NCBI Taxonomy" id="7232"/>
    <lineage>
        <taxon>Eukaryota</taxon>
        <taxon>Metazoa</taxon>
        <taxon>Ecdysozoa</taxon>
        <taxon>Arthropoda</taxon>
        <taxon>Hexapoda</taxon>
        <taxon>Insecta</taxon>
        <taxon>Pterygota</taxon>
        <taxon>Neoptera</taxon>
        <taxon>Endopterygota</taxon>
        <taxon>Diptera</taxon>
        <taxon>Brachycera</taxon>
        <taxon>Muscomorpha</taxon>
        <taxon>Ephydroidea</taxon>
        <taxon>Drosophilidae</taxon>
        <taxon>Drosophila</taxon>
    </lineage>
</organism>
<dbReference type="STRING" id="7232.A0A484BQV2"/>
<dbReference type="OrthoDB" id="6350321at2759"/>
<gene>
    <name evidence="2" type="ORF">AWZ03_002476</name>
</gene>
<dbReference type="EMBL" id="LSRL02000011">
    <property type="protein sequence ID" value="TDG51113.1"/>
    <property type="molecule type" value="Genomic_DNA"/>
</dbReference>
<name>A0A484BQV2_DRONA</name>
<proteinExistence type="predicted"/>
<dbReference type="InterPro" id="IPR031750">
    <property type="entry name" value="DUF4734"/>
</dbReference>
<dbReference type="AlphaFoldDB" id="A0A484BQV2"/>
<protein>
    <recommendedName>
        <fullName evidence="1">BACK domain-containing protein</fullName>
    </recommendedName>
</protein>
<dbReference type="KEGG" id="dnv:108652846"/>
<dbReference type="InterPro" id="IPR000210">
    <property type="entry name" value="BTB/POZ_dom"/>
</dbReference>
<dbReference type="Proteomes" id="UP000295192">
    <property type="component" value="Unassembled WGS sequence"/>
</dbReference>
<comment type="caution">
    <text evidence="2">The sequence shown here is derived from an EMBL/GenBank/DDBJ whole genome shotgun (WGS) entry which is preliminary data.</text>
</comment>
<dbReference type="PANTHER" id="PTHR22667">
    <property type="entry name" value="AT01380P-RELATED"/>
    <property type="match status" value="1"/>
</dbReference>
<dbReference type="Pfam" id="PF07707">
    <property type="entry name" value="BACK"/>
    <property type="match status" value="1"/>
</dbReference>
<evidence type="ECO:0000259" key="1">
    <source>
        <dbReference type="SMART" id="SM00875"/>
    </source>
</evidence>
<dbReference type="OMA" id="ADAMFYS"/>
<feature type="domain" description="BACK" evidence="1">
    <location>
        <begin position="209"/>
        <end position="301"/>
    </location>
</feature>
<dbReference type="SMART" id="SM00875">
    <property type="entry name" value="BACK"/>
    <property type="match status" value="1"/>
</dbReference>